<sequence length="91" mass="9798">MTTNVYPSALHIAKAKARLARLDRLATELSCVHYELLTLSREVHASEPDLSHTLMNAACVAKVVCADSISKTVENIATHLPVALSEESAAQ</sequence>
<dbReference type="Proteomes" id="UP000250347">
    <property type="component" value="Unassembled WGS sequence"/>
</dbReference>
<dbReference type="EMBL" id="QMEU01000050">
    <property type="protein sequence ID" value="RAU93514.1"/>
    <property type="molecule type" value="Genomic_DNA"/>
</dbReference>
<organism evidence="1 2">
    <name type="scientific">Mycobacterium colombiense</name>
    <dbReference type="NCBI Taxonomy" id="339268"/>
    <lineage>
        <taxon>Bacteria</taxon>
        <taxon>Bacillati</taxon>
        <taxon>Actinomycetota</taxon>
        <taxon>Actinomycetes</taxon>
        <taxon>Mycobacteriales</taxon>
        <taxon>Mycobacteriaceae</taxon>
        <taxon>Mycobacterium</taxon>
        <taxon>Mycobacterium avium complex (MAC)</taxon>
    </lineage>
</organism>
<gene>
    <name evidence="1" type="ORF">DQP58_16320</name>
</gene>
<comment type="caution">
    <text evidence="1">The sequence shown here is derived from an EMBL/GenBank/DDBJ whole genome shotgun (WGS) entry which is preliminary data.</text>
</comment>
<evidence type="ECO:0000313" key="2">
    <source>
        <dbReference type="Proteomes" id="UP000250347"/>
    </source>
</evidence>
<reference evidence="1 2" key="1">
    <citation type="submission" date="2018-06" db="EMBL/GenBank/DDBJ databases">
        <title>NTM in soil in Japan.</title>
        <authorList>
            <person name="Ohya K."/>
        </authorList>
    </citation>
    <scope>NUCLEOTIDE SEQUENCE [LARGE SCALE GENOMIC DNA]</scope>
    <source>
        <strain evidence="1 2">GF76</strain>
    </source>
</reference>
<dbReference type="RefSeq" id="WP_112709347.1">
    <property type="nucleotide sequence ID" value="NZ_QMEU01000050.1"/>
</dbReference>
<dbReference type="AlphaFoldDB" id="A0A329KBB5"/>
<proteinExistence type="predicted"/>
<protein>
    <submittedName>
        <fullName evidence="1">Uncharacterized protein</fullName>
    </submittedName>
</protein>
<name>A0A329KBB5_9MYCO</name>
<accession>A0A329KBB5</accession>
<evidence type="ECO:0000313" key="1">
    <source>
        <dbReference type="EMBL" id="RAU93514.1"/>
    </source>
</evidence>